<protein>
    <submittedName>
        <fullName evidence="2">Uncharacterized protein</fullName>
    </submittedName>
</protein>
<accession>A0ABP9ADY3</accession>
<feature type="transmembrane region" description="Helical" evidence="1">
    <location>
        <begin position="107"/>
        <end position="125"/>
    </location>
</feature>
<dbReference type="EMBL" id="BAABHO010000006">
    <property type="protein sequence ID" value="GAA4779949.1"/>
    <property type="molecule type" value="Genomic_DNA"/>
</dbReference>
<comment type="caution">
    <text evidence="2">The sequence shown here is derived from an EMBL/GenBank/DDBJ whole genome shotgun (WGS) entry which is preliminary data.</text>
</comment>
<feature type="transmembrane region" description="Helical" evidence="1">
    <location>
        <begin position="137"/>
        <end position="160"/>
    </location>
</feature>
<name>A0ABP9ADY3_9PSEU</name>
<reference evidence="3" key="1">
    <citation type="journal article" date="2019" name="Int. J. Syst. Evol. Microbiol.">
        <title>The Global Catalogue of Microorganisms (GCM) 10K type strain sequencing project: providing services to taxonomists for standard genome sequencing and annotation.</title>
        <authorList>
            <consortium name="The Broad Institute Genomics Platform"/>
            <consortium name="The Broad Institute Genome Sequencing Center for Infectious Disease"/>
            <person name="Wu L."/>
            <person name="Ma J."/>
        </authorList>
    </citation>
    <scope>NUCLEOTIDE SEQUENCE [LARGE SCALE GENOMIC DNA]</scope>
    <source>
        <strain evidence="3">JCM 17979</strain>
    </source>
</reference>
<keyword evidence="3" id="KW-1185">Reference proteome</keyword>
<gene>
    <name evidence="2" type="ORF">GCM10023200_11530</name>
</gene>
<organism evidence="2 3">
    <name type="scientific">Actinomycetospora chlora</name>
    <dbReference type="NCBI Taxonomy" id="663608"/>
    <lineage>
        <taxon>Bacteria</taxon>
        <taxon>Bacillati</taxon>
        <taxon>Actinomycetota</taxon>
        <taxon>Actinomycetes</taxon>
        <taxon>Pseudonocardiales</taxon>
        <taxon>Pseudonocardiaceae</taxon>
        <taxon>Actinomycetospora</taxon>
    </lineage>
</organism>
<evidence type="ECO:0000313" key="3">
    <source>
        <dbReference type="Proteomes" id="UP001500928"/>
    </source>
</evidence>
<sequence length="183" mass="20292">MLAPVDGSVRWSDDDLARLTVEERAELVRRVVAVGAPAPPPPHRRRRFLLLASIGSLVLVPWIGFLAATLPHRYEARHWTLAWVGFDVVLLVGLATTAFMAWRGRPAVVFPALVTATLLVCDAWFDTTTAQRTDVVVSALSALLLELPMAAVLVAAVVLVHRQNTVTPRPASEPGRRRRWRRR</sequence>
<evidence type="ECO:0000256" key="1">
    <source>
        <dbReference type="SAM" id="Phobius"/>
    </source>
</evidence>
<proteinExistence type="predicted"/>
<keyword evidence="1" id="KW-0472">Membrane</keyword>
<keyword evidence="1" id="KW-1133">Transmembrane helix</keyword>
<evidence type="ECO:0000313" key="2">
    <source>
        <dbReference type="EMBL" id="GAA4779949.1"/>
    </source>
</evidence>
<feature type="transmembrane region" description="Helical" evidence="1">
    <location>
        <begin position="80"/>
        <end position="100"/>
    </location>
</feature>
<dbReference type="Proteomes" id="UP001500928">
    <property type="component" value="Unassembled WGS sequence"/>
</dbReference>
<keyword evidence="1" id="KW-0812">Transmembrane</keyword>
<feature type="transmembrane region" description="Helical" evidence="1">
    <location>
        <begin position="48"/>
        <end position="68"/>
    </location>
</feature>